<dbReference type="AlphaFoldDB" id="G0PFN3"/>
<evidence type="ECO:0000313" key="2">
    <source>
        <dbReference type="Proteomes" id="UP000008068"/>
    </source>
</evidence>
<dbReference type="PANTHER" id="PTHR46895">
    <property type="entry name" value="PROTEIN CBG20548-RELATED"/>
    <property type="match status" value="1"/>
</dbReference>
<dbReference type="eggNOG" id="ENOG502TFRC">
    <property type="taxonomic scope" value="Eukaryota"/>
</dbReference>
<keyword evidence="2" id="KW-1185">Reference proteome</keyword>
<dbReference type="OrthoDB" id="9990906at2759"/>
<evidence type="ECO:0008006" key="3">
    <source>
        <dbReference type="Google" id="ProtNLM"/>
    </source>
</evidence>
<proteinExistence type="predicted"/>
<dbReference type="PANTHER" id="PTHR46895:SF8">
    <property type="entry name" value="G-PROTEIN COUPLED RECEPTORS FAMILY 1 PROFILE DOMAIN-CONTAINING PROTEIN"/>
    <property type="match status" value="1"/>
</dbReference>
<name>G0PFN3_CAEBE</name>
<evidence type="ECO:0000313" key="1">
    <source>
        <dbReference type="EMBL" id="EGT54041.1"/>
    </source>
</evidence>
<protein>
    <recommendedName>
        <fullName evidence="3">G-protein coupled receptors family 1 profile domain-containing protein</fullName>
    </recommendedName>
</protein>
<dbReference type="InParanoid" id="G0PFN3"/>
<sequence length="66" mass="7592">MQAICNSLAVTGKVLNFLLFCLSSEHFRALLKKRLCYLFHLHHDSSRRHNMSTTATKTFSVPLNEL</sequence>
<dbReference type="STRING" id="135651.G0PFN3"/>
<accession>G0PFN3</accession>
<dbReference type="HOGENOM" id="CLU_2833447_0_0_1"/>
<dbReference type="EMBL" id="GL380379">
    <property type="protein sequence ID" value="EGT54041.1"/>
    <property type="molecule type" value="Genomic_DNA"/>
</dbReference>
<dbReference type="Proteomes" id="UP000008068">
    <property type="component" value="Unassembled WGS sequence"/>
</dbReference>
<reference evidence="2" key="1">
    <citation type="submission" date="2011-07" db="EMBL/GenBank/DDBJ databases">
        <authorList>
            <consortium name="Caenorhabditis brenneri Sequencing and Analysis Consortium"/>
            <person name="Wilson R.K."/>
        </authorList>
    </citation>
    <scope>NUCLEOTIDE SEQUENCE [LARGE SCALE GENOMIC DNA]</scope>
    <source>
        <strain evidence="2">PB2801</strain>
    </source>
</reference>
<organism evidence="2">
    <name type="scientific">Caenorhabditis brenneri</name>
    <name type="common">Nematode worm</name>
    <dbReference type="NCBI Taxonomy" id="135651"/>
    <lineage>
        <taxon>Eukaryota</taxon>
        <taxon>Metazoa</taxon>
        <taxon>Ecdysozoa</taxon>
        <taxon>Nematoda</taxon>
        <taxon>Chromadorea</taxon>
        <taxon>Rhabditida</taxon>
        <taxon>Rhabditina</taxon>
        <taxon>Rhabditomorpha</taxon>
        <taxon>Rhabditoidea</taxon>
        <taxon>Rhabditidae</taxon>
        <taxon>Peloderinae</taxon>
        <taxon>Caenorhabditis</taxon>
    </lineage>
</organism>
<gene>
    <name evidence="1" type="ORF">CAEBREN_29100</name>
</gene>